<evidence type="ECO:0000313" key="7">
    <source>
        <dbReference type="EMBL" id="HHW32724.1"/>
    </source>
</evidence>
<feature type="transmembrane region" description="Helical" evidence="6">
    <location>
        <begin position="289"/>
        <end position="307"/>
    </location>
</feature>
<feature type="transmembrane region" description="Helical" evidence="6">
    <location>
        <begin position="33"/>
        <end position="50"/>
    </location>
</feature>
<dbReference type="InterPro" id="IPR043428">
    <property type="entry name" value="LivM-like"/>
</dbReference>
<dbReference type="GO" id="GO:0015658">
    <property type="term" value="F:branched-chain amino acid transmembrane transporter activity"/>
    <property type="evidence" value="ECO:0007669"/>
    <property type="project" value="InterPro"/>
</dbReference>
<evidence type="ECO:0000256" key="6">
    <source>
        <dbReference type="SAM" id="Phobius"/>
    </source>
</evidence>
<evidence type="ECO:0000256" key="2">
    <source>
        <dbReference type="ARBA" id="ARBA00022475"/>
    </source>
</evidence>
<dbReference type="PANTHER" id="PTHR30482:SF10">
    <property type="entry name" value="HIGH-AFFINITY BRANCHED-CHAIN AMINO ACID TRANSPORT PROTEIN BRAE"/>
    <property type="match status" value="1"/>
</dbReference>
<keyword evidence="3 6" id="KW-0812">Transmembrane</keyword>
<dbReference type="GO" id="GO:0005886">
    <property type="term" value="C:plasma membrane"/>
    <property type="evidence" value="ECO:0007669"/>
    <property type="project" value="UniProtKB-SubCell"/>
</dbReference>
<feature type="transmembrane region" description="Helical" evidence="6">
    <location>
        <begin position="236"/>
        <end position="256"/>
    </location>
</feature>
<feature type="transmembrane region" description="Helical" evidence="6">
    <location>
        <begin position="313"/>
        <end position="337"/>
    </location>
</feature>
<dbReference type="CDD" id="cd06581">
    <property type="entry name" value="TM_PBP1_LivM_like"/>
    <property type="match status" value="1"/>
</dbReference>
<evidence type="ECO:0000256" key="1">
    <source>
        <dbReference type="ARBA" id="ARBA00004651"/>
    </source>
</evidence>
<dbReference type="AlphaFoldDB" id="A0A832PJS4"/>
<accession>A0A832PJS4</accession>
<name>A0A832PJS4_9RHOB</name>
<dbReference type="Proteomes" id="UP000580830">
    <property type="component" value="Unassembled WGS sequence"/>
</dbReference>
<evidence type="ECO:0000256" key="5">
    <source>
        <dbReference type="ARBA" id="ARBA00023136"/>
    </source>
</evidence>
<organism evidence="7 8">
    <name type="scientific">Paracoccus solventivorans</name>
    <dbReference type="NCBI Taxonomy" id="53463"/>
    <lineage>
        <taxon>Bacteria</taxon>
        <taxon>Pseudomonadati</taxon>
        <taxon>Pseudomonadota</taxon>
        <taxon>Alphaproteobacteria</taxon>
        <taxon>Rhodobacterales</taxon>
        <taxon>Paracoccaceae</taxon>
        <taxon>Paracoccus</taxon>
    </lineage>
</organism>
<feature type="transmembrane region" description="Helical" evidence="6">
    <location>
        <begin position="56"/>
        <end position="76"/>
    </location>
</feature>
<reference evidence="7 8" key="1">
    <citation type="journal article" date="2020" name="Biotechnol. Biofuels">
        <title>New insights from the biogas microbiome by comprehensive genome-resolved metagenomics of nearly 1600 species originating from multiple anaerobic digesters.</title>
        <authorList>
            <person name="Campanaro S."/>
            <person name="Treu L."/>
            <person name="Rodriguez-R L.M."/>
            <person name="Kovalovszki A."/>
            <person name="Ziels R.M."/>
            <person name="Maus I."/>
            <person name="Zhu X."/>
            <person name="Kougias P.G."/>
            <person name="Basile A."/>
            <person name="Luo G."/>
            <person name="Schluter A."/>
            <person name="Konstantinidis K.T."/>
            <person name="Angelidaki I."/>
        </authorList>
    </citation>
    <scope>NUCLEOTIDE SEQUENCE [LARGE SCALE GENOMIC DNA]</scope>
    <source>
        <strain evidence="7">AS04akNAM_125</strain>
    </source>
</reference>
<dbReference type="EMBL" id="DULP01000017">
    <property type="protein sequence ID" value="HHW32724.1"/>
    <property type="molecule type" value="Genomic_DNA"/>
</dbReference>
<keyword evidence="5 6" id="KW-0472">Membrane</keyword>
<comment type="caution">
    <text evidence="7">The sequence shown here is derived from an EMBL/GenBank/DDBJ whole genome shotgun (WGS) entry which is preliminary data.</text>
</comment>
<dbReference type="InterPro" id="IPR001851">
    <property type="entry name" value="ABC_transp_permease"/>
</dbReference>
<comment type="subcellular location">
    <subcellularLocation>
        <location evidence="1">Cell membrane</location>
        <topology evidence="1">Multi-pass membrane protein</topology>
    </subcellularLocation>
</comment>
<evidence type="ECO:0000313" key="8">
    <source>
        <dbReference type="Proteomes" id="UP000580830"/>
    </source>
</evidence>
<feature type="transmembrane region" description="Helical" evidence="6">
    <location>
        <begin position="189"/>
        <end position="216"/>
    </location>
</feature>
<keyword evidence="2" id="KW-1003">Cell membrane</keyword>
<sequence length="347" mass="36581">MIPARPADPAADPARHRNSFLQASNAMKDKSELVSILVFFAGLLAVAVAMPQNNYLLHIAILILIWAVVVVSWDLVMGYAGIISYGQLAFFAIGGYASGLLSTGMQLDPLAGILAGGVAAAAVGLVVAVVALRLDTVFMALVTFALHLSLSPILVAGRSFGTGGTQGVLGIPPISLGGYSFGTLDKLPWFFGAFVLAAVAVLVVFRVIHSPFGLAFRAMRDEPVQARSIGINAFRYKTVVFMLAAFLTGIAGGYYAHYSGSISPRILSLDTFLLVFGMLIVGGRGRFTGALFGVVIVTIINETLRSFGEIRPLVLGLLVVGTVMFVPNGVLDILKLLPGRAARSGRR</sequence>
<protein>
    <submittedName>
        <fullName evidence="7">Branched-chain amino acid ABC transporter permease</fullName>
    </submittedName>
</protein>
<proteinExistence type="predicted"/>
<keyword evidence="4 6" id="KW-1133">Transmembrane helix</keyword>
<feature type="transmembrane region" description="Helical" evidence="6">
    <location>
        <begin position="113"/>
        <end position="132"/>
    </location>
</feature>
<dbReference type="PANTHER" id="PTHR30482">
    <property type="entry name" value="HIGH-AFFINITY BRANCHED-CHAIN AMINO ACID TRANSPORT SYSTEM PERMEASE"/>
    <property type="match status" value="1"/>
</dbReference>
<evidence type="ECO:0000256" key="4">
    <source>
        <dbReference type="ARBA" id="ARBA00022989"/>
    </source>
</evidence>
<dbReference type="Pfam" id="PF02653">
    <property type="entry name" value="BPD_transp_2"/>
    <property type="match status" value="1"/>
</dbReference>
<gene>
    <name evidence="7" type="ORF">GXX24_01070</name>
</gene>
<feature type="transmembrane region" description="Helical" evidence="6">
    <location>
        <begin position="137"/>
        <end position="155"/>
    </location>
</feature>
<dbReference type="RefSeq" id="WP_303728897.1">
    <property type="nucleotide sequence ID" value="NZ_DULP01000017.1"/>
</dbReference>
<feature type="transmembrane region" description="Helical" evidence="6">
    <location>
        <begin position="88"/>
        <end position="107"/>
    </location>
</feature>
<evidence type="ECO:0000256" key="3">
    <source>
        <dbReference type="ARBA" id="ARBA00022692"/>
    </source>
</evidence>